<gene>
    <name evidence="1" type="ORF">KUCAC02_004681</name>
</gene>
<dbReference type="EMBL" id="CM043794">
    <property type="protein sequence ID" value="KAI4819435.1"/>
    <property type="molecule type" value="Genomic_DNA"/>
</dbReference>
<reference evidence="1" key="1">
    <citation type="submission" date="2022-05" db="EMBL/GenBank/DDBJ databases">
        <title>Chromosome-level genome of Chaenocephalus aceratus.</title>
        <authorList>
            <person name="Park H."/>
        </authorList>
    </citation>
    <scope>NUCLEOTIDE SEQUENCE</scope>
    <source>
        <strain evidence="1">KU_202001</strain>
    </source>
</reference>
<accession>A0ACB9X001</accession>
<keyword evidence="2" id="KW-1185">Reference proteome</keyword>
<protein>
    <submittedName>
        <fullName evidence="1">Uncharacterized protein</fullName>
    </submittedName>
</protein>
<evidence type="ECO:0000313" key="1">
    <source>
        <dbReference type="EMBL" id="KAI4819435.1"/>
    </source>
</evidence>
<dbReference type="Proteomes" id="UP001057452">
    <property type="component" value="Chromosome 10"/>
</dbReference>
<organism evidence="1 2">
    <name type="scientific">Chaenocephalus aceratus</name>
    <name type="common">Blackfin icefish</name>
    <name type="synonym">Chaenichthys aceratus</name>
    <dbReference type="NCBI Taxonomy" id="36190"/>
    <lineage>
        <taxon>Eukaryota</taxon>
        <taxon>Metazoa</taxon>
        <taxon>Chordata</taxon>
        <taxon>Craniata</taxon>
        <taxon>Vertebrata</taxon>
        <taxon>Euteleostomi</taxon>
        <taxon>Actinopterygii</taxon>
        <taxon>Neopterygii</taxon>
        <taxon>Teleostei</taxon>
        <taxon>Neoteleostei</taxon>
        <taxon>Acanthomorphata</taxon>
        <taxon>Eupercaria</taxon>
        <taxon>Perciformes</taxon>
        <taxon>Notothenioidei</taxon>
        <taxon>Channichthyidae</taxon>
        <taxon>Chaenocephalus</taxon>
    </lineage>
</organism>
<name>A0ACB9X001_CHAAC</name>
<comment type="caution">
    <text evidence="1">The sequence shown here is derived from an EMBL/GenBank/DDBJ whole genome shotgun (WGS) entry which is preliminary data.</text>
</comment>
<sequence>MELKGRLWIFLFYVFAVLFYISNADLSYSVPEEMRPGSIVGNIAKDLGLEAGTLFTRKARIDTEESYQHYCDIDLKTGNFVFVYN</sequence>
<evidence type="ECO:0000313" key="2">
    <source>
        <dbReference type="Proteomes" id="UP001057452"/>
    </source>
</evidence>
<proteinExistence type="predicted"/>